<sequence>MMARFLLRIAVVLKRIYPSRDGRRAYMWWRSILLLLFKVGSYAAKKELMMARATQWRRARKESMMLLLKVPVTSMEGVDDGTSYAVATSKEGVNDAATKGSGDKHRRS</sequence>
<keyword evidence="2" id="KW-1185">Reference proteome</keyword>
<accession>A0A834TPM8</accession>
<comment type="caution">
    <text evidence="1">The sequence shown here is derived from an EMBL/GenBank/DDBJ whole genome shotgun (WGS) entry which is preliminary data.</text>
</comment>
<organism evidence="1 2">
    <name type="scientific">Senna tora</name>
    <dbReference type="NCBI Taxonomy" id="362788"/>
    <lineage>
        <taxon>Eukaryota</taxon>
        <taxon>Viridiplantae</taxon>
        <taxon>Streptophyta</taxon>
        <taxon>Embryophyta</taxon>
        <taxon>Tracheophyta</taxon>
        <taxon>Spermatophyta</taxon>
        <taxon>Magnoliopsida</taxon>
        <taxon>eudicotyledons</taxon>
        <taxon>Gunneridae</taxon>
        <taxon>Pentapetalae</taxon>
        <taxon>rosids</taxon>
        <taxon>fabids</taxon>
        <taxon>Fabales</taxon>
        <taxon>Fabaceae</taxon>
        <taxon>Caesalpinioideae</taxon>
        <taxon>Cassia clade</taxon>
        <taxon>Senna</taxon>
    </lineage>
</organism>
<proteinExistence type="predicted"/>
<protein>
    <submittedName>
        <fullName evidence="1">Uncharacterized protein</fullName>
    </submittedName>
</protein>
<dbReference type="Proteomes" id="UP000634136">
    <property type="component" value="Unassembled WGS sequence"/>
</dbReference>
<dbReference type="EMBL" id="JAAIUW010000006">
    <property type="protein sequence ID" value="KAF7825497.1"/>
    <property type="molecule type" value="Genomic_DNA"/>
</dbReference>
<reference evidence="1" key="1">
    <citation type="submission" date="2020-09" db="EMBL/GenBank/DDBJ databases">
        <title>Genome-Enabled Discovery of Anthraquinone Biosynthesis in Senna tora.</title>
        <authorList>
            <person name="Kang S.-H."/>
            <person name="Pandey R.P."/>
            <person name="Lee C.-M."/>
            <person name="Sim J.-S."/>
            <person name="Jeong J.-T."/>
            <person name="Choi B.-S."/>
            <person name="Jung M."/>
            <person name="Ginzburg D."/>
            <person name="Zhao K."/>
            <person name="Won S.Y."/>
            <person name="Oh T.-J."/>
            <person name="Yu Y."/>
            <person name="Kim N.-H."/>
            <person name="Lee O.R."/>
            <person name="Lee T.-H."/>
            <person name="Bashyal P."/>
            <person name="Kim T.-S."/>
            <person name="Lee W.-H."/>
            <person name="Kawkins C."/>
            <person name="Kim C.-K."/>
            <person name="Kim J.S."/>
            <person name="Ahn B.O."/>
            <person name="Rhee S.Y."/>
            <person name="Sohng J.K."/>
        </authorList>
    </citation>
    <scope>NUCLEOTIDE SEQUENCE</scope>
    <source>
        <tissue evidence="1">Leaf</tissue>
    </source>
</reference>
<evidence type="ECO:0000313" key="1">
    <source>
        <dbReference type="EMBL" id="KAF7825497.1"/>
    </source>
</evidence>
<evidence type="ECO:0000313" key="2">
    <source>
        <dbReference type="Proteomes" id="UP000634136"/>
    </source>
</evidence>
<name>A0A834TPM8_9FABA</name>
<dbReference type="AlphaFoldDB" id="A0A834TPM8"/>
<gene>
    <name evidence="1" type="ORF">G2W53_016661</name>
</gene>